<dbReference type="InterPro" id="IPR040256">
    <property type="entry name" value="At4g02000-like"/>
</dbReference>
<protein>
    <recommendedName>
        <fullName evidence="4">DUF4283 domain-containing protein</fullName>
    </recommendedName>
</protein>
<feature type="compositionally biased region" description="Basic and acidic residues" evidence="1">
    <location>
        <begin position="244"/>
        <end position="261"/>
    </location>
</feature>
<organism evidence="2 3">
    <name type="scientific">Solanum tuberosum</name>
    <name type="common">Potato</name>
    <dbReference type="NCBI Taxonomy" id="4113"/>
    <lineage>
        <taxon>Eukaryota</taxon>
        <taxon>Viridiplantae</taxon>
        <taxon>Streptophyta</taxon>
        <taxon>Embryophyta</taxon>
        <taxon>Tracheophyta</taxon>
        <taxon>Spermatophyta</taxon>
        <taxon>Magnoliopsida</taxon>
        <taxon>eudicotyledons</taxon>
        <taxon>Gunneridae</taxon>
        <taxon>Pentapetalae</taxon>
        <taxon>asterids</taxon>
        <taxon>lamiids</taxon>
        <taxon>Solanales</taxon>
        <taxon>Solanaceae</taxon>
        <taxon>Solanoideae</taxon>
        <taxon>Solaneae</taxon>
        <taxon>Solanum</taxon>
    </lineage>
</organism>
<feature type="region of interest" description="Disordered" evidence="1">
    <location>
        <begin position="91"/>
        <end position="144"/>
    </location>
</feature>
<proteinExistence type="predicted"/>
<sequence>MRTLKWDLMFNPEEETSIAIVWISFPSLPPIFFGKEAVFSLAAAVGKPLQVDMVTRNQTRPSCARVKVEVDLLKEFPKRIKIGVRKQNEEGHNAEQCYVEHPELYPEEKKDREEDKKKAWKNSRREVDDKNGDRPTEKKEEEFVEQKYKKWGGGRNKQPEKMWNKVGIITGNQFNMLEQEMKEKEEEEKQLKENMMALEDDKEKTPGVQGSYNREGRKKTQVRSKGTNEIEVSNSSKGDNTTLLEDRGSGHKEGTHKDNKENATNNNIKEQGMVETNCEKILHNRLDVIIDLDRDNRTEKEPIV</sequence>
<evidence type="ECO:0000313" key="2">
    <source>
        <dbReference type="EMBL" id="KAH0740815.1"/>
    </source>
</evidence>
<dbReference type="Proteomes" id="UP000826656">
    <property type="component" value="Unassembled WGS sequence"/>
</dbReference>
<accession>A0ABQ7U1Q8</accession>
<feature type="region of interest" description="Disordered" evidence="1">
    <location>
        <begin position="201"/>
        <end position="269"/>
    </location>
</feature>
<evidence type="ECO:0000256" key="1">
    <source>
        <dbReference type="SAM" id="MobiDB-lite"/>
    </source>
</evidence>
<dbReference type="PANTHER" id="PTHR31286">
    <property type="entry name" value="GLYCINE-RICH CELL WALL STRUCTURAL PROTEIN 1.8-LIKE"/>
    <property type="match status" value="1"/>
</dbReference>
<keyword evidence="3" id="KW-1185">Reference proteome</keyword>
<dbReference type="PANTHER" id="PTHR31286:SF179">
    <property type="entry name" value="RNASE H TYPE-1 DOMAIN-CONTAINING PROTEIN"/>
    <property type="match status" value="1"/>
</dbReference>
<comment type="caution">
    <text evidence="2">The sequence shown here is derived from an EMBL/GenBank/DDBJ whole genome shotgun (WGS) entry which is preliminary data.</text>
</comment>
<gene>
    <name evidence="2" type="ORF">KY290_033858</name>
</gene>
<dbReference type="EMBL" id="JAIVGD010000026">
    <property type="protein sequence ID" value="KAH0740815.1"/>
    <property type="molecule type" value="Genomic_DNA"/>
</dbReference>
<reference evidence="2 3" key="1">
    <citation type="journal article" date="2021" name="bioRxiv">
        <title>Chromosome-scale and haplotype-resolved genome assembly of a tetraploid potato cultivar.</title>
        <authorList>
            <person name="Sun H."/>
            <person name="Jiao W.-B."/>
            <person name="Krause K."/>
            <person name="Campoy J.A."/>
            <person name="Goel M."/>
            <person name="Folz-Donahue K."/>
            <person name="Kukat C."/>
            <person name="Huettel B."/>
            <person name="Schneeberger K."/>
        </authorList>
    </citation>
    <scope>NUCLEOTIDE SEQUENCE [LARGE SCALE GENOMIC DNA]</scope>
    <source>
        <strain evidence="2">SolTubOtavaFocal</strain>
        <tissue evidence="2">Leaves</tissue>
    </source>
</reference>
<feature type="compositionally biased region" description="Polar residues" evidence="1">
    <location>
        <begin position="223"/>
        <end position="243"/>
    </location>
</feature>
<evidence type="ECO:0008006" key="4">
    <source>
        <dbReference type="Google" id="ProtNLM"/>
    </source>
</evidence>
<name>A0ABQ7U1Q8_SOLTU</name>
<evidence type="ECO:0000313" key="3">
    <source>
        <dbReference type="Proteomes" id="UP000826656"/>
    </source>
</evidence>